<name>A0A0F0IAP0_ASPPU</name>
<dbReference type="AlphaFoldDB" id="A0A0F0IAP0"/>
<evidence type="ECO:0000313" key="2">
    <source>
        <dbReference type="Proteomes" id="UP000033540"/>
    </source>
</evidence>
<comment type="caution">
    <text evidence="1">The sequence shown here is derived from an EMBL/GenBank/DDBJ whole genome shotgun (WGS) entry which is preliminary data.</text>
</comment>
<dbReference type="SUPFAM" id="SSF49777">
    <property type="entry name" value="PEBP-like"/>
    <property type="match status" value="1"/>
</dbReference>
<dbReference type="OrthoDB" id="10251855at2759"/>
<reference evidence="1 2" key="1">
    <citation type="submission" date="2015-02" db="EMBL/GenBank/DDBJ databases">
        <title>Draft genome sequence of Aspergillus parasiticus SU-1.</title>
        <authorList>
            <person name="Yu J."/>
            <person name="Fedorova N."/>
            <person name="Yin Y."/>
            <person name="Losada L."/>
            <person name="Zafar N."/>
            <person name="Taujale R."/>
            <person name="Ehrlich K.C."/>
            <person name="Bhatnagar D."/>
            <person name="Cleveland T.E."/>
            <person name="Bennett J.W."/>
            <person name="Nierman W.C."/>
        </authorList>
    </citation>
    <scope>NUCLEOTIDE SEQUENCE [LARGE SCALE GENOMIC DNA]</scope>
    <source>
        <strain evidence="2">ATCC 56775 / NRRL 5862 / SRRC 143 / SU-1</strain>
    </source>
</reference>
<dbReference type="EMBL" id="JZEE01000522">
    <property type="protein sequence ID" value="KJK64161.1"/>
    <property type="molecule type" value="Genomic_DNA"/>
</dbReference>
<evidence type="ECO:0000313" key="1">
    <source>
        <dbReference type="EMBL" id="KJK64161.1"/>
    </source>
</evidence>
<dbReference type="STRING" id="1403190.A0A0F0IAP0"/>
<dbReference type="Proteomes" id="UP000033540">
    <property type="component" value="Unassembled WGS sequence"/>
</dbReference>
<dbReference type="InterPro" id="IPR049556">
    <property type="entry name" value="PhiB"/>
</dbReference>
<sequence length="517" mass="58392">MAENTFFNHWAGRSVDFATEETPSKWILTELLSEKNSQVRGDDFFNNGSIGGAYGTFLCYNVTDITQRGVMKILMQVPWEGSQYAPAEHRSSQASASYELDWNITSQLNALITLTSNNCLSTPRILDLKYGWQETVDPVPGGYIIFVLMSYLPGVQLTKAFWGLEDSVREQIRQAFKLAWLDCVGSEITPAHPNIEHVFWDAAANKAYVVFPINNENEMHYIQYGIGCLLSLLLTGAKGHEDKLFTRGPAFAAYPYPTFFIECPGIGASGSRMDIAHAYDGSGYFPELRWPITTPDTQEYVLVCEDPDEPLAAPVIHGLYYGIPPVLIGLHRSDFIEADSRNDPYRLRARGQGPHRYFFELIALNHTIDQSKLSPMATFEEIAREIEGKIIGWARFWYDHKLEVRFHDRDSGWFFDSSYLDLDQCFGVNNSTKELIPQDNGKAVSKYKEEGRPCTLHELKKTYTMELVCDCESVKGRINLDDTIGPEFDRDNAVAECFGHKGENSADMMKSESESGL</sequence>
<gene>
    <name evidence="1" type="ORF">P875_00138435</name>
</gene>
<dbReference type="CDD" id="cd00457">
    <property type="entry name" value="PEBP"/>
    <property type="match status" value="1"/>
</dbReference>
<dbReference type="Pfam" id="PF01161">
    <property type="entry name" value="PBP"/>
    <property type="match status" value="1"/>
</dbReference>
<dbReference type="InterPro" id="IPR008914">
    <property type="entry name" value="PEBP"/>
</dbReference>
<dbReference type="Gene3D" id="3.90.280.10">
    <property type="entry name" value="PEBP-like"/>
    <property type="match status" value="1"/>
</dbReference>
<protein>
    <submittedName>
        <fullName evidence="1">Phosphatidylethanolamine-binding protein</fullName>
    </submittedName>
</protein>
<organism evidence="1 2">
    <name type="scientific">Aspergillus parasiticus (strain ATCC 56775 / NRRL 5862 / SRRC 143 / SU-1)</name>
    <dbReference type="NCBI Taxonomy" id="1403190"/>
    <lineage>
        <taxon>Eukaryota</taxon>
        <taxon>Fungi</taxon>
        <taxon>Dikarya</taxon>
        <taxon>Ascomycota</taxon>
        <taxon>Pezizomycotina</taxon>
        <taxon>Eurotiomycetes</taxon>
        <taxon>Eurotiomycetidae</taxon>
        <taxon>Eurotiales</taxon>
        <taxon>Aspergillaceae</taxon>
        <taxon>Aspergillus</taxon>
        <taxon>Aspergillus subgen. Circumdati</taxon>
    </lineage>
</organism>
<dbReference type="InterPro" id="IPR036610">
    <property type="entry name" value="PEBP-like_sf"/>
</dbReference>
<proteinExistence type="predicted"/>
<accession>A0A0F0IAP0</accession>